<dbReference type="SUPFAM" id="SSF46689">
    <property type="entry name" value="Homeodomain-like"/>
    <property type="match status" value="1"/>
</dbReference>
<dbReference type="GO" id="GO:0005634">
    <property type="term" value="C:nucleus"/>
    <property type="evidence" value="ECO:0007669"/>
    <property type="project" value="UniProtKB-SubCell"/>
</dbReference>
<reference evidence="3" key="1">
    <citation type="submission" date="2014-07" db="EMBL/GenBank/DDBJ databases">
        <authorList>
            <person name="Martin A.A"/>
            <person name="De Silva N."/>
        </authorList>
    </citation>
    <scope>NUCLEOTIDE SEQUENCE</scope>
</reference>
<dbReference type="Proteomes" id="UP000035680">
    <property type="component" value="Unassembled WGS sequence"/>
</dbReference>
<keyword evidence="3" id="KW-1185">Reference proteome</keyword>
<reference evidence="4" key="2">
    <citation type="submission" date="2015-08" db="UniProtKB">
        <authorList>
            <consortium name="WormBaseParasite"/>
        </authorList>
    </citation>
    <scope>IDENTIFICATION</scope>
</reference>
<protein>
    <submittedName>
        <fullName evidence="4">HTH CENPB-type domain-containing protein</fullName>
    </submittedName>
</protein>
<proteinExistence type="predicted"/>
<feature type="region of interest" description="Disordered" evidence="2">
    <location>
        <begin position="506"/>
        <end position="527"/>
    </location>
</feature>
<evidence type="ECO:0000313" key="3">
    <source>
        <dbReference type="Proteomes" id="UP000035680"/>
    </source>
</evidence>
<feature type="compositionally biased region" description="Low complexity" evidence="2">
    <location>
        <begin position="208"/>
        <end position="225"/>
    </location>
</feature>
<organism evidence="3 4">
    <name type="scientific">Strongyloides venezuelensis</name>
    <name type="common">Threadworm</name>
    <dbReference type="NCBI Taxonomy" id="75913"/>
    <lineage>
        <taxon>Eukaryota</taxon>
        <taxon>Metazoa</taxon>
        <taxon>Ecdysozoa</taxon>
        <taxon>Nematoda</taxon>
        <taxon>Chromadorea</taxon>
        <taxon>Rhabditida</taxon>
        <taxon>Tylenchina</taxon>
        <taxon>Panagrolaimomorpha</taxon>
        <taxon>Strongyloidoidea</taxon>
        <taxon>Strongyloididae</taxon>
        <taxon>Strongyloides</taxon>
    </lineage>
</organism>
<feature type="region of interest" description="Disordered" evidence="2">
    <location>
        <begin position="541"/>
        <end position="594"/>
    </location>
</feature>
<evidence type="ECO:0000313" key="4">
    <source>
        <dbReference type="WBParaSite" id="SVE_0177100.1"/>
    </source>
</evidence>
<name>A0A0K0EZ12_STRVS</name>
<evidence type="ECO:0000256" key="2">
    <source>
        <dbReference type="SAM" id="MobiDB-lite"/>
    </source>
</evidence>
<feature type="region of interest" description="Disordered" evidence="2">
    <location>
        <begin position="402"/>
        <end position="448"/>
    </location>
</feature>
<dbReference type="AlphaFoldDB" id="A0A0K0EZ12"/>
<comment type="subcellular location">
    <subcellularLocation>
        <location evidence="1">Nucleus</location>
    </subcellularLocation>
</comment>
<accession>A0A0K0EZ12</accession>
<dbReference type="InterPro" id="IPR009057">
    <property type="entry name" value="Homeodomain-like_sf"/>
</dbReference>
<feature type="compositionally biased region" description="Low complexity" evidence="2">
    <location>
        <begin position="583"/>
        <end position="594"/>
    </location>
</feature>
<feature type="region of interest" description="Disordered" evidence="2">
    <location>
        <begin position="208"/>
        <end position="230"/>
    </location>
</feature>
<dbReference type="WBParaSite" id="SVE_0177100.1">
    <property type="protein sequence ID" value="SVE_0177100.1"/>
    <property type="gene ID" value="SVE_0177100"/>
</dbReference>
<feature type="region of interest" description="Disordered" evidence="2">
    <location>
        <begin position="324"/>
        <end position="361"/>
    </location>
</feature>
<evidence type="ECO:0000256" key="1">
    <source>
        <dbReference type="ARBA" id="ARBA00004123"/>
    </source>
</evidence>
<sequence>MIPIRIAGTQPSQGFNYTNIFESQPTLQNITSNINPNKRRLLNQDEDGYEENRVTKTRKLKIYSLENKLDIIDYAKVIGNRAAGREFNVAESSIREWRKNESKIKDNYKKELLKNSESNELLRAREILSQQLDTQLIDFINAKNGKVTWYDIKYKAEELECQYKCVTQVDIIKTPINMGWVSRFMKRVTTKIPHVPPPSNSNHNLVHNNQNNNNNNNIQNGNVSQDINNGNQIPPSSILQLLNIHHQRVPLPTTTNNSNNIQNSQPFIIDQNVIATLVHQFNLQKQQQQQQQNCILNALLASQQTTPNKLSINYSPSSIFTLNNNNPTPGTTSTPSITTPTPTTNTMGNRNNNNNNNGIGNQVNPLHLQSLLQVENLNILQLINNLTNGKIGNFPYLGVSPTTNDTTSSSSSSSSATTTPSIVGGSNIISSSTPSPFDSPSIKHPLNSNNNNNILKSFLSQGRDISEIQRMILNTNVMISGTNNGSSNNNVDNTNDMICTKKSMLHNSRRKGYPPKKASSCNSSMKNGCMRSERLFDKQEHEEMIKQSDTEDSLGGCDSSGKTSDLDSVGSENRKMEVDGIENGNNDSNNSSNS</sequence>